<evidence type="ECO:0000256" key="5">
    <source>
        <dbReference type="ARBA" id="ARBA00023043"/>
    </source>
</evidence>
<feature type="domain" description="C3H1-type" evidence="11">
    <location>
        <begin position="584"/>
        <end position="612"/>
    </location>
</feature>
<dbReference type="InterPro" id="IPR036855">
    <property type="entry name" value="Znf_CCCH_sf"/>
</dbReference>
<dbReference type="Gene3D" id="4.10.1000.10">
    <property type="entry name" value="Zinc finger, CCCH-type"/>
    <property type="match status" value="2"/>
</dbReference>
<evidence type="ECO:0000259" key="10">
    <source>
        <dbReference type="PROSITE" id="PS50102"/>
    </source>
</evidence>
<evidence type="ECO:0000313" key="13">
    <source>
        <dbReference type="EnsemblPlants" id="Pp3c7_7390V3.1"/>
    </source>
</evidence>
<dbReference type="EnsemblPlants" id="Pp3c7_7390V3.1">
    <property type="protein sequence ID" value="Pp3c7_7390V3.1"/>
    <property type="gene ID" value="Pp3c7_7390"/>
</dbReference>
<dbReference type="RefSeq" id="XP_024381022.1">
    <property type="nucleotide sequence ID" value="XM_024525254.2"/>
</dbReference>
<dbReference type="GO" id="GO:0008270">
    <property type="term" value="F:zinc ion binding"/>
    <property type="evidence" value="ECO:0007669"/>
    <property type="project" value="UniProtKB-KW"/>
</dbReference>
<evidence type="ECO:0000256" key="6">
    <source>
        <dbReference type="PROSITE-ProRule" id="PRU00023"/>
    </source>
</evidence>
<dbReference type="InterPro" id="IPR002110">
    <property type="entry name" value="Ankyrin_rpt"/>
</dbReference>
<dbReference type="RefSeq" id="XP_024381019.1">
    <property type="nucleotide sequence ID" value="XM_024525251.2"/>
</dbReference>
<dbReference type="Gramene" id="Pp3c7_7390V3.7">
    <property type="protein sequence ID" value="Pp3c7_7390V3.7"/>
    <property type="gene ID" value="Pp3c7_7390"/>
</dbReference>
<feature type="compositionally biased region" description="Low complexity" evidence="9">
    <location>
        <begin position="694"/>
        <end position="705"/>
    </location>
</feature>
<feature type="zinc finger region" description="C3H1-type" evidence="8">
    <location>
        <begin position="584"/>
        <end position="612"/>
    </location>
</feature>
<evidence type="ECO:0000256" key="7">
    <source>
        <dbReference type="PROSITE-ProRule" id="PRU00176"/>
    </source>
</evidence>
<feature type="repeat" description="ANK" evidence="6">
    <location>
        <begin position="441"/>
        <end position="473"/>
    </location>
</feature>
<protein>
    <submittedName>
        <fullName evidence="12 13">Uncharacterized protein</fullName>
    </submittedName>
</protein>
<dbReference type="Gramene" id="Pp3c7_7390V3.2">
    <property type="protein sequence ID" value="Pp3c7_7390V3.2"/>
    <property type="gene ID" value="Pp3c7_7390"/>
</dbReference>
<dbReference type="InterPro" id="IPR035979">
    <property type="entry name" value="RBD_domain_sf"/>
</dbReference>
<dbReference type="RefSeq" id="XP_024381016.1">
    <property type="nucleotide sequence ID" value="XM_024525248.2"/>
</dbReference>
<dbReference type="Gene3D" id="1.25.40.20">
    <property type="entry name" value="Ankyrin repeat-containing domain"/>
    <property type="match status" value="1"/>
</dbReference>
<dbReference type="Gramene" id="Pp3c7_7390V3.3">
    <property type="protein sequence ID" value="Pp3c7_7390V3.3"/>
    <property type="gene ID" value="Pp3c7_7390"/>
</dbReference>
<dbReference type="Pfam" id="PF00076">
    <property type="entry name" value="RRM_1"/>
    <property type="match status" value="1"/>
</dbReference>
<dbReference type="GO" id="GO:0010468">
    <property type="term" value="P:regulation of gene expression"/>
    <property type="evidence" value="ECO:0007669"/>
    <property type="project" value="UniProtKB-ARBA"/>
</dbReference>
<reference evidence="12 14" key="2">
    <citation type="journal article" date="2018" name="Plant J.">
        <title>The Physcomitrella patens chromosome-scale assembly reveals moss genome structure and evolution.</title>
        <authorList>
            <person name="Lang D."/>
            <person name="Ullrich K.K."/>
            <person name="Murat F."/>
            <person name="Fuchs J."/>
            <person name="Jenkins J."/>
            <person name="Haas F.B."/>
            <person name="Piednoel M."/>
            <person name="Gundlach H."/>
            <person name="Van Bel M."/>
            <person name="Meyberg R."/>
            <person name="Vives C."/>
            <person name="Morata J."/>
            <person name="Symeonidi A."/>
            <person name="Hiss M."/>
            <person name="Muchero W."/>
            <person name="Kamisugi Y."/>
            <person name="Saleh O."/>
            <person name="Blanc G."/>
            <person name="Decker E.L."/>
            <person name="van Gessel N."/>
            <person name="Grimwood J."/>
            <person name="Hayes R.D."/>
            <person name="Graham S.W."/>
            <person name="Gunter L.E."/>
            <person name="McDaniel S.F."/>
            <person name="Hoernstein S.N.W."/>
            <person name="Larsson A."/>
            <person name="Li F.W."/>
            <person name="Perroud P.F."/>
            <person name="Phillips J."/>
            <person name="Ranjan P."/>
            <person name="Rokshar D.S."/>
            <person name="Rothfels C.J."/>
            <person name="Schneider L."/>
            <person name="Shu S."/>
            <person name="Stevenson D.W."/>
            <person name="Thummler F."/>
            <person name="Tillich M."/>
            <person name="Villarreal Aguilar J.C."/>
            <person name="Widiez T."/>
            <person name="Wong G.K."/>
            <person name="Wymore A."/>
            <person name="Zhang Y."/>
            <person name="Zimmer A.D."/>
            <person name="Quatrano R.S."/>
            <person name="Mayer K.F.X."/>
            <person name="Goodstein D."/>
            <person name="Casacuberta J.M."/>
            <person name="Vandepoele K."/>
            <person name="Reski R."/>
            <person name="Cuming A.C."/>
            <person name="Tuskan G.A."/>
            <person name="Maumus F."/>
            <person name="Salse J."/>
            <person name="Schmutz J."/>
            <person name="Rensing S.A."/>
        </authorList>
    </citation>
    <scope>NUCLEOTIDE SEQUENCE [LARGE SCALE GENOMIC DNA]</scope>
    <source>
        <strain evidence="13 14">cv. Gransden 2004</strain>
    </source>
</reference>
<dbReference type="Pfam" id="PF00642">
    <property type="entry name" value="zf-CCCH"/>
    <property type="match status" value="1"/>
</dbReference>
<dbReference type="Gramene" id="Pp3c7_7390V3.5">
    <property type="protein sequence ID" value="Pp3c7_7390V3.5"/>
    <property type="gene ID" value="Pp3c7_7390"/>
</dbReference>
<dbReference type="SUPFAM" id="SSF48403">
    <property type="entry name" value="Ankyrin repeat"/>
    <property type="match status" value="1"/>
</dbReference>
<dbReference type="PROSITE" id="PS50297">
    <property type="entry name" value="ANK_REP_REGION"/>
    <property type="match status" value="2"/>
</dbReference>
<feature type="domain" description="RRM" evidence="10">
    <location>
        <begin position="714"/>
        <end position="802"/>
    </location>
</feature>
<evidence type="ECO:0000313" key="14">
    <source>
        <dbReference type="Proteomes" id="UP000006727"/>
    </source>
</evidence>
<dbReference type="OrthoDB" id="410307at2759"/>
<dbReference type="InterPro" id="IPR012677">
    <property type="entry name" value="Nucleotide-bd_a/b_plait_sf"/>
</dbReference>
<reference evidence="13" key="3">
    <citation type="submission" date="2020-12" db="UniProtKB">
        <authorList>
            <consortium name="EnsemblPlants"/>
        </authorList>
    </citation>
    <scope>IDENTIFICATION</scope>
</reference>
<dbReference type="PaxDb" id="3218-PP1S42_183V6.1"/>
<dbReference type="SMART" id="SM00356">
    <property type="entry name" value="ZnF_C3H1"/>
    <property type="match status" value="2"/>
</dbReference>
<keyword evidence="5 6" id="KW-0040">ANK repeat</keyword>
<dbReference type="Gramene" id="Pp3c7_7390V3.4">
    <property type="protein sequence ID" value="Pp3c7_7390V3.4"/>
    <property type="gene ID" value="Pp3c7_7390"/>
</dbReference>
<dbReference type="EnsemblPlants" id="Pp3c7_7390V3.6">
    <property type="protein sequence ID" value="Pp3c7_7390V3.6"/>
    <property type="gene ID" value="Pp3c7_7390"/>
</dbReference>
<sequence length="1011" mass="109228">MGAKLEEALLSIRLDWDLSTPAKEIVDKVREQDLSLIPSLEGKCKNHLLSIAFKLVQGLKIPAVVALLLHGGRTILNSALKKETPKINDPIKKSDGGVGLTGKKVDTMVNVIYKQGEPAMNPLARKIEAPVVSFSGRKIDELDDAAEGTIVDLVLGMALAHSNSCILNNLGAKCKSYANEESGDLWQGEGSSLYSLGSGDLDMSLGHDTLKRLKDRESGTSDSGNLKDFSKWDESFQRLSYTLDSGEWEEVATKSLKKSITAPEAVAKDLINSKLKKTLSGQSEVEQSTISIPPDNVSSPAGDDGEYKCEIARKLLECVLLFSPRLSGHAQSSHLPPLLRAAQANDEALVCLLLNAWAPVNDKDSFGNTALHWALRQATSVNRRTVNSQVVRRLLKAGANVKAGNKLGATPVHTAAGHGHFEALSFILEKDSSVVNVLAITKETPLHYAVKNNHITCTFLLLKHGANRNVASKRDQKPIQLALSVEMRVLLLQDDKVLKDNTWESFKPILISAVSSSSPLHSLAIQSQTQFPSIADAFGFHQSTQDGNTFDLLSTQALSINNRDLILGGEIDILGGKESVNLPQYKTVACHFFASSDGCARGSKCHFVHSGEEIIGVARVNGLDKRAGGSQSDDGSDQSIKNFKTKLCTHHDKTGKCPHGVKCTFAHGMIELRGAPSSAVTYIRPPPGIDIRPSSANSMGSSTGSEKGDDYSARKVFVGGLPHFIQSEDLWEFFEAEFGKVVDAVVISCVDADKNVRSRGFGFVVFNDPKDANVAVKRHCLPFRGKKVEVKQAMARVDYGEDLIKPNSPIPPMSISNSPTWDPSSPVIARSKELAPVSSEVSQRAWSASPSGVDWLGKSSEEGTESKSLPLSEINNHLDCQHSVPVQNYQSQFHNFGPLFPQSSVLLDTGLDRNPYLLYSGPGSISPSPSHSFSPPSSASHRRHHSSMYGSSIPYSNGTSFVKDIIDRPSQSFFSGIAGPSVYSYGSDPPAPTDDDEEFSDLLAMLQGGNS</sequence>
<keyword evidence="3 8" id="KW-0863">Zinc-finger</keyword>
<keyword evidence="4 8" id="KW-0862">Zinc</keyword>
<dbReference type="SUPFAM" id="SSF54928">
    <property type="entry name" value="RNA-binding domain, RBD"/>
    <property type="match status" value="1"/>
</dbReference>
<dbReference type="SMART" id="SM00360">
    <property type="entry name" value="RRM"/>
    <property type="match status" value="1"/>
</dbReference>
<proteinExistence type="predicted"/>
<dbReference type="Pfam" id="PF12796">
    <property type="entry name" value="Ank_2"/>
    <property type="match status" value="1"/>
</dbReference>
<dbReference type="EnsemblPlants" id="Pp3c7_7390V3.7">
    <property type="protein sequence ID" value="Pp3c7_7390V3.7"/>
    <property type="gene ID" value="Pp3c7_7390"/>
</dbReference>
<feature type="repeat" description="ANK" evidence="6">
    <location>
        <begin position="407"/>
        <end position="434"/>
    </location>
</feature>
<dbReference type="Proteomes" id="UP000006727">
    <property type="component" value="Chromosome 7"/>
</dbReference>
<evidence type="ECO:0000256" key="3">
    <source>
        <dbReference type="ARBA" id="ARBA00022771"/>
    </source>
</evidence>
<dbReference type="STRING" id="3218.A0A2K1KAU1"/>
<evidence type="ECO:0000256" key="1">
    <source>
        <dbReference type="ARBA" id="ARBA00022723"/>
    </source>
</evidence>
<feature type="repeat" description="ANK" evidence="6">
    <location>
        <begin position="366"/>
        <end position="406"/>
    </location>
</feature>
<dbReference type="PROSITE" id="PS50088">
    <property type="entry name" value="ANK_REPEAT"/>
    <property type="match status" value="3"/>
</dbReference>
<dbReference type="SUPFAM" id="SSF90229">
    <property type="entry name" value="CCCH zinc finger"/>
    <property type="match status" value="2"/>
</dbReference>
<feature type="domain" description="C3H1-type" evidence="11">
    <location>
        <begin position="642"/>
        <end position="670"/>
    </location>
</feature>
<dbReference type="AlphaFoldDB" id="A0A2K1KAU1"/>
<evidence type="ECO:0000256" key="4">
    <source>
        <dbReference type="ARBA" id="ARBA00022833"/>
    </source>
</evidence>
<dbReference type="EnsemblPlants" id="Pp3c7_7390V3.3">
    <property type="protein sequence ID" value="Pp3c7_7390V3.3"/>
    <property type="gene ID" value="Pp3c7_7390"/>
</dbReference>
<keyword evidence="1 8" id="KW-0479">Metal-binding</keyword>
<dbReference type="PROSITE" id="PS50102">
    <property type="entry name" value="RRM"/>
    <property type="match status" value="1"/>
</dbReference>
<dbReference type="EMBL" id="ABEU02000007">
    <property type="protein sequence ID" value="PNR50895.1"/>
    <property type="molecule type" value="Genomic_DNA"/>
</dbReference>
<organism evidence="12">
    <name type="scientific">Physcomitrium patens</name>
    <name type="common">Spreading-leaved earth moss</name>
    <name type="synonym">Physcomitrella patens</name>
    <dbReference type="NCBI Taxonomy" id="3218"/>
    <lineage>
        <taxon>Eukaryota</taxon>
        <taxon>Viridiplantae</taxon>
        <taxon>Streptophyta</taxon>
        <taxon>Embryophyta</taxon>
        <taxon>Bryophyta</taxon>
        <taxon>Bryophytina</taxon>
        <taxon>Bryopsida</taxon>
        <taxon>Funariidae</taxon>
        <taxon>Funariales</taxon>
        <taxon>Funariaceae</taxon>
        <taxon>Physcomitrium</taxon>
    </lineage>
</organism>
<dbReference type="PANTHER" id="PTHR24203:SF86">
    <property type="entry name" value="PROTEASOME 26S SUBUNIT, NON-ATPASE 10"/>
    <property type="match status" value="1"/>
</dbReference>
<evidence type="ECO:0000256" key="9">
    <source>
        <dbReference type="SAM" id="MobiDB-lite"/>
    </source>
</evidence>
<reference evidence="12 14" key="1">
    <citation type="journal article" date="2008" name="Science">
        <title>The Physcomitrella genome reveals evolutionary insights into the conquest of land by plants.</title>
        <authorList>
            <person name="Rensing S."/>
            <person name="Lang D."/>
            <person name="Zimmer A."/>
            <person name="Terry A."/>
            <person name="Salamov A."/>
            <person name="Shapiro H."/>
            <person name="Nishiyama T."/>
            <person name="Perroud P.-F."/>
            <person name="Lindquist E."/>
            <person name="Kamisugi Y."/>
            <person name="Tanahashi T."/>
            <person name="Sakakibara K."/>
            <person name="Fujita T."/>
            <person name="Oishi K."/>
            <person name="Shin-I T."/>
            <person name="Kuroki Y."/>
            <person name="Toyoda A."/>
            <person name="Suzuki Y."/>
            <person name="Hashimoto A."/>
            <person name="Yamaguchi K."/>
            <person name="Sugano A."/>
            <person name="Kohara Y."/>
            <person name="Fujiyama A."/>
            <person name="Anterola A."/>
            <person name="Aoki S."/>
            <person name="Ashton N."/>
            <person name="Barbazuk W.B."/>
            <person name="Barker E."/>
            <person name="Bennetzen J."/>
            <person name="Bezanilla M."/>
            <person name="Blankenship R."/>
            <person name="Cho S.H."/>
            <person name="Dutcher S."/>
            <person name="Estelle M."/>
            <person name="Fawcett J.A."/>
            <person name="Gundlach H."/>
            <person name="Hanada K."/>
            <person name="Heyl A."/>
            <person name="Hicks K.A."/>
            <person name="Hugh J."/>
            <person name="Lohr M."/>
            <person name="Mayer K."/>
            <person name="Melkozernov A."/>
            <person name="Murata T."/>
            <person name="Nelson D."/>
            <person name="Pils B."/>
            <person name="Prigge M."/>
            <person name="Reiss B."/>
            <person name="Renner T."/>
            <person name="Rombauts S."/>
            <person name="Rushton P."/>
            <person name="Sanderfoot A."/>
            <person name="Schween G."/>
            <person name="Shiu S.-H."/>
            <person name="Stueber K."/>
            <person name="Theodoulou F.L."/>
            <person name="Tu H."/>
            <person name="Van de Peer Y."/>
            <person name="Verrier P.J."/>
            <person name="Waters E."/>
            <person name="Wood A."/>
            <person name="Yang L."/>
            <person name="Cove D."/>
            <person name="Cuming A."/>
            <person name="Hasebe M."/>
            <person name="Lucas S."/>
            <person name="Mishler D.B."/>
            <person name="Reski R."/>
            <person name="Grigoriev I."/>
            <person name="Quatrano R.S."/>
            <person name="Boore J.L."/>
        </authorList>
    </citation>
    <scope>NUCLEOTIDE SEQUENCE [LARGE SCALE GENOMIC DNA]</scope>
    <source>
        <strain evidence="13 14">cv. Gransden 2004</strain>
    </source>
</reference>
<name>A0A2K1KAU1_PHYPA</name>
<feature type="zinc finger region" description="C3H1-type" evidence="8">
    <location>
        <begin position="642"/>
        <end position="670"/>
    </location>
</feature>
<evidence type="ECO:0000256" key="2">
    <source>
        <dbReference type="ARBA" id="ARBA00022737"/>
    </source>
</evidence>
<accession>A0A2K1KAU1</accession>
<dbReference type="InterPro" id="IPR036770">
    <property type="entry name" value="Ankyrin_rpt-contain_sf"/>
</dbReference>
<evidence type="ECO:0000256" key="8">
    <source>
        <dbReference type="PROSITE-ProRule" id="PRU00723"/>
    </source>
</evidence>
<dbReference type="EnsemblPlants" id="Pp3c7_7390V3.4">
    <property type="protein sequence ID" value="Pp3c7_7390V3.4"/>
    <property type="gene ID" value="Pp3c7_7390"/>
</dbReference>
<feature type="region of interest" description="Disordered" evidence="9">
    <location>
        <begin position="923"/>
        <end position="949"/>
    </location>
</feature>
<feature type="region of interest" description="Disordered" evidence="9">
    <location>
        <begin position="690"/>
        <end position="709"/>
    </location>
</feature>
<dbReference type="PROSITE" id="PS50103">
    <property type="entry name" value="ZF_C3H1"/>
    <property type="match status" value="2"/>
</dbReference>
<dbReference type="Gramene" id="Pp3c7_7390V3.6">
    <property type="protein sequence ID" value="Pp3c7_7390V3.6"/>
    <property type="gene ID" value="Pp3c7_7390"/>
</dbReference>
<keyword evidence="14" id="KW-1185">Reference proteome</keyword>
<dbReference type="KEGG" id="ppp:112284898"/>
<dbReference type="EnsemblPlants" id="Pp3c7_7390V3.5">
    <property type="protein sequence ID" value="Pp3c7_7390V3.5"/>
    <property type="gene ID" value="Pp3c7_7390"/>
</dbReference>
<dbReference type="EnsemblPlants" id="Pp3c7_7390V3.2">
    <property type="protein sequence ID" value="Pp3c7_7390V3.2"/>
    <property type="gene ID" value="Pp3c7_7390"/>
</dbReference>
<dbReference type="Gramene" id="Pp3c7_7390V3.1">
    <property type="protein sequence ID" value="Pp3c7_7390V3.1"/>
    <property type="gene ID" value="Pp3c7_7390"/>
</dbReference>
<evidence type="ECO:0000259" key="11">
    <source>
        <dbReference type="PROSITE" id="PS50103"/>
    </source>
</evidence>
<feature type="compositionally biased region" description="Low complexity" evidence="9">
    <location>
        <begin position="923"/>
        <end position="939"/>
    </location>
</feature>
<dbReference type="InterPro" id="IPR000571">
    <property type="entry name" value="Znf_CCCH"/>
</dbReference>
<dbReference type="SMART" id="SM00248">
    <property type="entry name" value="ANK"/>
    <property type="match status" value="4"/>
</dbReference>
<keyword evidence="7" id="KW-0694">RNA-binding</keyword>
<dbReference type="Gene3D" id="3.30.70.330">
    <property type="match status" value="1"/>
</dbReference>
<dbReference type="InterPro" id="IPR000504">
    <property type="entry name" value="RRM_dom"/>
</dbReference>
<dbReference type="GeneID" id="112284898"/>
<gene>
    <name evidence="13" type="primary">LOC112284898</name>
    <name evidence="12" type="ORF">PHYPA_010081</name>
</gene>
<evidence type="ECO:0000313" key="12">
    <source>
        <dbReference type="EMBL" id="PNR50895.1"/>
    </source>
</evidence>
<dbReference type="RefSeq" id="XP_024381021.1">
    <property type="nucleotide sequence ID" value="XM_024525253.2"/>
</dbReference>
<dbReference type="GO" id="GO:0003723">
    <property type="term" value="F:RNA binding"/>
    <property type="evidence" value="ECO:0007669"/>
    <property type="project" value="UniProtKB-UniRule"/>
</dbReference>
<keyword evidence="2" id="KW-0677">Repeat</keyword>
<dbReference type="PANTHER" id="PTHR24203">
    <property type="entry name" value="ANKYRIN REPEAT FAMILY PROTEIN"/>
    <property type="match status" value="1"/>
</dbReference>